<evidence type="ECO:0000256" key="1">
    <source>
        <dbReference type="SAM" id="MobiDB-lite"/>
    </source>
</evidence>
<feature type="region of interest" description="Disordered" evidence="1">
    <location>
        <begin position="1"/>
        <end position="44"/>
    </location>
</feature>
<feature type="region of interest" description="Disordered" evidence="1">
    <location>
        <begin position="364"/>
        <end position="485"/>
    </location>
</feature>
<dbReference type="EMBL" id="MU001635">
    <property type="protein sequence ID" value="KAF2483463.1"/>
    <property type="molecule type" value="Genomic_DNA"/>
</dbReference>
<reference evidence="2" key="1">
    <citation type="journal article" date="2020" name="Stud. Mycol.">
        <title>101 Dothideomycetes genomes: a test case for predicting lifestyles and emergence of pathogens.</title>
        <authorList>
            <person name="Haridas S."/>
            <person name="Albert R."/>
            <person name="Binder M."/>
            <person name="Bloem J."/>
            <person name="Labutti K."/>
            <person name="Salamov A."/>
            <person name="Andreopoulos B."/>
            <person name="Baker S."/>
            <person name="Barry K."/>
            <person name="Bills G."/>
            <person name="Bluhm B."/>
            <person name="Cannon C."/>
            <person name="Castanera R."/>
            <person name="Culley D."/>
            <person name="Daum C."/>
            <person name="Ezra D."/>
            <person name="Gonzalez J."/>
            <person name="Henrissat B."/>
            <person name="Kuo A."/>
            <person name="Liang C."/>
            <person name="Lipzen A."/>
            <person name="Lutzoni F."/>
            <person name="Magnuson J."/>
            <person name="Mondo S."/>
            <person name="Nolan M."/>
            <person name="Ohm R."/>
            <person name="Pangilinan J."/>
            <person name="Park H.-J."/>
            <person name="Ramirez L."/>
            <person name="Alfaro M."/>
            <person name="Sun H."/>
            <person name="Tritt A."/>
            <person name="Yoshinaga Y."/>
            <person name="Zwiers L.-H."/>
            <person name="Turgeon B."/>
            <person name="Goodwin S."/>
            <person name="Spatafora J."/>
            <person name="Crous P."/>
            <person name="Grigoriev I."/>
        </authorList>
    </citation>
    <scope>NUCLEOTIDE SEQUENCE</scope>
    <source>
        <strain evidence="2">CBS 113389</strain>
    </source>
</reference>
<feature type="compositionally biased region" description="Low complexity" evidence="1">
    <location>
        <begin position="549"/>
        <end position="559"/>
    </location>
</feature>
<feature type="compositionally biased region" description="Polar residues" evidence="1">
    <location>
        <begin position="243"/>
        <end position="255"/>
    </location>
</feature>
<gene>
    <name evidence="2" type="ORF">BDY17DRAFT_147946</name>
</gene>
<feature type="region of interest" description="Disordered" evidence="1">
    <location>
        <begin position="169"/>
        <end position="215"/>
    </location>
</feature>
<proteinExistence type="predicted"/>
<protein>
    <submittedName>
        <fullName evidence="2">Uncharacterized protein</fullName>
    </submittedName>
</protein>
<name>A0A6A6PVG8_9PEZI</name>
<feature type="compositionally biased region" description="Polar residues" evidence="1">
    <location>
        <begin position="408"/>
        <end position="430"/>
    </location>
</feature>
<feature type="compositionally biased region" description="Basic and acidic residues" evidence="1">
    <location>
        <begin position="173"/>
        <end position="186"/>
    </location>
</feature>
<organism evidence="2 3">
    <name type="scientific">Neohortaea acidophila</name>
    <dbReference type="NCBI Taxonomy" id="245834"/>
    <lineage>
        <taxon>Eukaryota</taxon>
        <taxon>Fungi</taxon>
        <taxon>Dikarya</taxon>
        <taxon>Ascomycota</taxon>
        <taxon>Pezizomycotina</taxon>
        <taxon>Dothideomycetes</taxon>
        <taxon>Dothideomycetidae</taxon>
        <taxon>Mycosphaerellales</taxon>
        <taxon>Teratosphaeriaceae</taxon>
        <taxon>Neohortaea</taxon>
    </lineage>
</organism>
<feature type="region of interest" description="Disordered" evidence="1">
    <location>
        <begin position="540"/>
        <end position="559"/>
    </location>
</feature>
<sequence length="634" mass="68007">MEGLDTASAIDDSNETIHFGPAAPASRAPGGPPLARENLGYNGPRSGHWSVRSTVFGSGIDDACPTLHHLSPGGNCMPSHVRPLDGSVVKRLAKATEWQRKQQEAASAPGDGAVAIGREQEESKPEKIELPKLMKGFYVPKHDTRGIRIARKDGKEKVVRRPVLPSPVINKANTEKGEVAKEKTRAEPTAPQPTPKRESAISIKSRASSKSKRAVRIVSKNGEERMMELPNINYTAVTVAPLQTRSQPSKSNMPSQGGDERVDSAERDIKAAQIARRLREERLAQERLNEQREAEAKAAAEAKGAAEARMAAEVMMSGAIPAVLKMPSVGKAASTLSTRSSGRASEGRFEGILHGPSRALSLASSRMTVAGSQRDAGAHSPPLASASKVRSVSAQQVSERAWTEEKNSALNANKPTSLANGGSEQQSVMQASSHSSHAASESHHTRAEHSNRYSASTRSAAASFSSHRTHHAHHSSHHYSSPQTPPLTIYAGRGWISPHPLSIAPSEFQEAPQAAINVPNGAAGGALRLTFEEWKRIQREEVREESGQGRRNFSRSSSGRGAYAGGNWWFREVGFGSVGGGEGLEEGGRWGGGSVSRSASGRGSERTFEHAFDGAQDGDGKTWLRMPWDGHDKW</sequence>
<feature type="compositionally biased region" description="Basic and acidic residues" evidence="1">
    <location>
        <begin position="118"/>
        <end position="127"/>
    </location>
</feature>
<feature type="compositionally biased region" description="Basic residues" evidence="1">
    <location>
        <begin position="467"/>
        <end position="477"/>
    </location>
</feature>
<dbReference type="RefSeq" id="XP_033590033.1">
    <property type="nucleotide sequence ID" value="XM_033729599.1"/>
</dbReference>
<dbReference type="GeneID" id="54470601"/>
<dbReference type="OrthoDB" id="3899138at2759"/>
<keyword evidence="3" id="KW-1185">Reference proteome</keyword>
<evidence type="ECO:0000313" key="3">
    <source>
        <dbReference type="Proteomes" id="UP000799767"/>
    </source>
</evidence>
<dbReference type="Proteomes" id="UP000799767">
    <property type="component" value="Unassembled WGS sequence"/>
</dbReference>
<feature type="region of interest" description="Disordered" evidence="1">
    <location>
        <begin position="584"/>
        <end position="634"/>
    </location>
</feature>
<feature type="compositionally biased region" description="Low complexity" evidence="1">
    <location>
        <begin position="453"/>
        <end position="466"/>
    </location>
</feature>
<dbReference type="AlphaFoldDB" id="A0A6A6PVG8"/>
<feature type="region of interest" description="Disordered" evidence="1">
    <location>
        <begin position="243"/>
        <end position="264"/>
    </location>
</feature>
<feature type="region of interest" description="Disordered" evidence="1">
    <location>
        <begin position="99"/>
        <end position="127"/>
    </location>
</feature>
<feature type="compositionally biased region" description="Low complexity" evidence="1">
    <location>
        <begin position="20"/>
        <end position="35"/>
    </location>
</feature>
<feature type="compositionally biased region" description="Basic and acidic residues" evidence="1">
    <location>
        <begin position="603"/>
        <end position="634"/>
    </location>
</feature>
<feature type="compositionally biased region" description="Basic and acidic residues" evidence="1">
    <location>
        <begin position="440"/>
        <end position="451"/>
    </location>
</feature>
<feature type="compositionally biased region" description="Polar residues" evidence="1">
    <location>
        <begin position="388"/>
        <end position="398"/>
    </location>
</feature>
<evidence type="ECO:0000313" key="2">
    <source>
        <dbReference type="EMBL" id="KAF2483463.1"/>
    </source>
</evidence>
<accession>A0A6A6PVG8</accession>